<reference evidence="1 2" key="1">
    <citation type="submission" date="2019-08" db="EMBL/GenBank/DDBJ databases">
        <title>In-depth cultivation of the pig gut microbiome towards novel bacterial diversity and tailored functional studies.</title>
        <authorList>
            <person name="Wylensek D."/>
            <person name="Hitch T.C.A."/>
            <person name="Clavel T."/>
        </authorList>
    </citation>
    <scope>NUCLEOTIDE SEQUENCE [LARGE SCALE GENOMIC DNA]</scope>
    <source>
        <strain evidence="1 2">BL-389-WT-3D</strain>
    </source>
</reference>
<dbReference type="AlphaFoldDB" id="A0A844FDE7"/>
<protein>
    <submittedName>
        <fullName evidence="1">Uncharacterized protein</fullName>
    </submittedName>
</protein>
<dbReference type="RefSeq" id="WP_154322686.1">
    <property type="nucleotide sequence ID" value="NZ_CP045695.1"/>
</dbReference>
<organism evidence="1 2">
    <name type="scientific">Clostridium scindens (strain JCM 10418 / VPI 12708)</name>
    <dbReference type="NCBI Taxonomy" id="29347"/>
    <lineage>
        <taxon>Bacteria</taxon>
        <taxon>Bacillati</taxon>
        <taxon>Bacillota</taxon>
        <taxon>Clostridia</taxon>
        <taxon>Lachnospirales</taxon>
        <taxon>Lachnospiraceae</taxon>
    </lineage>
</organism>
<dbReference type="EMBL" id="VUMB01000075">
    <property type="protein sequence ID" value="MSS42041.1"/>
    <property type="molecule type" value="Genomic_DNA"/>
</dbReference>
<proteinExistence type="predicted"/>
<sequence length="99" mass="12026">MERIKYKGYFIDRTEHGFRICKEDNTKIHTHLRNLTPSYKLIDNVVGHKIPTRCGLYYIQSHTHLADNEEYKQRLQDYYNVKLNKGKRQTYYNPAKKKF</sequence>
<accession>A0A844FDE7</accession>
<evidence type="ECO:0000313" key="1">
    <source>
        <dbReference type="EMBL" id="MSS42041.1"/>
    </source>
</evidence>
<evidence type="ECO:0000313" key="2">
    <source>
        <dbReference type="Proteomes" id="UP000462363"/>
    </source>
</evidence>
<name>A0A844FDE7_CLOSV</name>
<comment type="caution">
    <text evidence="1">The sequence shown here is derived from an EMBL/GenBank/DDBJ whole genome shotgun (WGS) entry which is preliminary data.</text>
</comment>
<dbReference type="Proteomes" id="UP000462363">
    <property type="component" value="Unassembled WGS sequence"/>
</dbReference>
<gene>
    <name evidence="1" type="ORF">FYJ37_17510</name>
</gene>